<accession>A0A397JC52</accession>
<dbReference type="PROSITE" id="PS50011">
    <property type="entry name" value="PROTEIN_KINASE_DOM"/>
    <property type="match status" value="1"/>
</dbReference>
<evidence type="ECO:0000313" key="3">
    <source>
        <dbReference type="Proteomes" id="UP000266861"/>
    </source>
</evidence>
<dbReference type="GO" id="GO:0004674">
    <property type="term" value="F:protein serine/threonine kinase activity"/>
    <property type="evidence" value="ECO:0007669"/>
    <property type="project" value="TreeGrafter"/>
</dbReference>
<dbReference type="Pfam" id="PF07714">
    <property type="entry name" value="PK_Tyr_Ser-Thr"/>
    <property type="match status" value="1"/>
</dbReference>
<reference evidence="2 3" key="1">
    <citation type="submission" date="2018-08" db="EMBL/GenBank/DDBJ databases">
        <title>Genome and evolution of the arbuscular mycorrhizal fungus Diversispora epigaea (formerly Glomus versiforme) and its bacterial endosymbionts.</title>
        <authorList>
            <person name="Sun X."/>
            <person name="Fei Z."/>
            <person name="Harrison M."/>
        </authorList>
    </citation>
    <scope>NUCLEOTIDE SEQUENCE [LARGE SCALE GENOMIC DNA]</scope>
    <source>
        <strain evidence="2 3">IT104</strain>
    </source>
</reference>
<protein>
    <recommendedName>
        <fullName evidence="1">Protein kinase domain-containing protein</fullName>
    </recommendedName>
</protein>
<dbReference type="GO" id="GO:0005524">
    <property type="term" value="F:ATP binding"/>
    <property type="evidence" value="ECO:0007669"/>
    <property type="project" value="InterPro"/>
</dbReference>
<dbReference type="AlphaFoldDB" id="A0A397JC52"/>
<proteinExistence type="predicted"/>
<dbReference type="SUPFAM" id="SSF56112">
    <property type="entry name" value="Protein kinase-like (PK-like)"/>
    <property type="match status" value="1"/>
</dbReference>
<dbReference type="Gene3D" id="1.10.510.10">
    <property type="entry name" value="Transferase(Phosphotransferase) domain 1"/>
    <property type="match status" value="1"/>
</dbReference>
<dbReference type="PANTHER" id="PTHR44329">
    <property type="entry name" value="SERINE/THREONINE-PROTEIN KINASE TNNI3K-RELATED"/>
    <property type="match status" value="1"/>
</dbReference>
<evidence type="ECO:0000259" key="1">
    <source>
        <dbReference type="PROSITE" id="PS50011"/>
    </source>
</evidence>
<dbReference type="EMBL" id="PQFF01000102">
    <property type="protein sequence ID" value="RHZ82533.1"/>
    <property type="molecule type" value="Genomic_DNA"/>
</dbReference>
<organism evidence="2 3">
    <name type="scientific">Diversispora epigaea</name>
    <dbReference type="NCBI Taxonomy" id="1348612"/>
    <lineage>
        <taxon>Eukaryota</taxon>
        <taxon>Fungi</taxon>
        <taxon>Fungi incertae sedis</taxon>
        <taxon>Mucoromycota</taxon>
        <taxon>Glomeromycotina</taxon>
        <taxon>Glomeromycetes</taxon>
        <taxon>Diversisporales</taxon>
        <taxon>Diversisporaceae</taxon>
        <taxon>Diversispora</taxon>
    </lineage>
</organism>
<dbReference type="Proteomes" id="UP000266861">
    <property type="component" value="Unassembled WGS sequence"/>
</dbReference>
<dbReference type="STRING" id="1348612.A0A397JC52"/>
<dbReference type="InterPro" id="IPR000719">
    <property type="entry name" value="Prot_kinase_dom"/>
</dbReference>
<comment type="caution">
    <text evidence="2">The sequence shown here is derived from an EMBL/GenBank/DDBJ whole genome shotgun (WGS) entry which is preliminary data.</text>
</comment>
<evidence type="ECO:0000313" key="2">
    <source>
        <dbReference type="EMBL" id="RHZ82533.1"/>
    </source>
</evidence>
<name>A0A397JC52_9GLOM</name>
<dbReference type="OrthoDB" id="2441886at2759"/>
<keyword evidence="3" id="KW-1185">Reference proteome</keyword>
<sequence length="148" mass="17341">MILAADVYSFGIIAFKIITGFPPYHDIPHNKDLAMKICNGLRPKIPFHTPKPTARMIMRCWDSRVIHRPTFRELTKGITKYWADYKKNFYENNNKITIQIKKAVEFSTSTKATITLKYQTHPRTIYASRLLNFSSLLKSKNENFERIN</sequence>
<dbReference type="InterPro" id="IPR011009">
    <property type="entry name" value="Kinase-like_dom_sf"/>
</dbReference>
<dbReference type="InterPro" id="IPR001245">
    <property type="entry name" value="Ser-Thr/Tyr_kinase_cat_dom"/>
</dbReference>
<dbReference type="InterPro" id="IPR051681">
    <property type="entry name" value="Ser/Thr_Kinases-Pseudokinases"/>
</dbReference>
<feature type="domain" description="Protein kinase" evidence="1">
    <location>
        <begin position="1"/>
        <end position="82"/>
    </location>
</feature>
<gene>
    <name evidence="2" type="ORF">Glove_109g89</name>
</gene>